<dbReference type="Proteomes" id="UP000059680">
    <property type="component" value="Chromosome 2"/>
</dbReference>
<sequence length="83" mass="8120">MRRASAQGGTAASRSGAQGQRRRPAAGAAGAKAADGLARGPTACPHDSNCVGNNILPLGASAVEEGAECIASCAASLMVHFVD</sequence>
<evidence type="ECO:0000313" key="3">
    <source>
        <dbReference type="Proteomes" id="UP000059680"/>
    </source>
</evidence>
<dbReference type="Gramene" id="Os02t0436500-00">
    <property type="protein sequence ID" value="Os02t0436500-00"/>
    <property type="gene ID" value="Os02g0436500"/>
</dbReference>
<evidence type="ECO:0000256" key="1">
    <source>
        <dbReference type="SAM" id="MobiDB-lite"/>
    </source>
</evidence>
<feature type="compositionally biased region" description="Low complexity" evidence="1">
    <location>
        <begin position="11"/>
        <end position="38"/>
    </location>
</feature>
<accession>A0A0P0VII4</accession>
<dbReference type="PaxDb" id="39947-A0A0P0VII4"/>
<keyword evidence="3" id="KW-1185">Reference proteome</keyword>
<dbReference type="InParanoid" id="A0A0P0VII4"/>
<dbReference type="AlphaFoldDB" id="A0A0P0VII4"/>
<reference evidence="2 3" key="2">
    <citation type="journal article" date="2013" name="Plant Cell Physiol.">
        <title>Rice Annotation Project Database (RAP-DB): an integrative and interactive database for rice genomics.</title>
        <authorList>
            <person name="Sakai H."/>
            <person name="Lee S.S."/>
            <person name="Tanaka T."/>
            <person name="Numa H."/>
            <person name="Kim J."/>
            <person name="Kawahara Y."/>
            <person name="Wakimoto H."/>
            <person name="Yang C.C."/>
            <person name="Iwamoto M."/>
            <person name="Abe T."/>
            <person name="Yamada Y."/>
            <person name="Muto A."/>
            <person name="Inokuchi H."/>
            <person name="Ikemura T."/>
            <person name="Matsumoto T."/>
            <person name="Sasaki T."/>
            <person name="Itoh T."/>
        </authorList>
    </citation>
    <scope>NUCLEOTIDE SEQUENCE [LARGE SCALE GENOMIC DNA]</scope>
    <source>
        <strain evidence="3">cv. Nipponbare</strain>
    </source>
</reference>
<evidence type="ECO:0000313" key="2">
    <source>
        <dbReference type="EMBL" id="BAS78463.1"/>
    </source>
</evidence>
<feature type="region of interest" description="Disordered" evidence="1">
    <location>
        <begin position="1"/>
        <end position="38"/>
    </location>
</feature>
<gene>
    <name evidence="2" type="ordered locus">Os02g0436500</name>
    <name evidence="2" type="ORF">OSNPB_020436500</name>
</gene>
<name>A0A0P0VII4_ORYSJ</name>
<protein>
    <submittedName>
        <fullName evidence="2">Os02g0436500 protein</fullName>
    </submittedName>
</protein>
<reference evidence="3" key="1">
    <citation type="journal article" date="2005" name="Nature">
        <title>The map-based sequence of the rice genome.</title>
        <authorList>
            <consortium name="International rice genome sequencing project (IRGSP)"/>
            <person name="Matsumoto T."/>
            <person name="Wu J."/>
            <person name="Kanamori H."/>
            <person name="Katayose Y."/>
            <person name="Fujisawa M."/>
            <person name="Namiki N."/>
            <person name="Mizuno H."/>
            <person name="Yamamoto K."/>
            <person name="Antonio B.A."/>
            <person name="Baba T."/>
            <person name="Sakata K."/>
            <person name="Nagamura Y."/>
            <person name="Aoki H."/>
            <person name="Arikawa K."/>
            <person name="Arita K."/>
            <person name="Bito T."/>
            <person name="Chiden Y."/>
            <person name="Fujitsuka N."/>
            <person name="Fukunaka R."/>
            <person name="Hamada M."/>
            <person name="Harada C."/>
            <person name="Hayashi A."/>
            <person name="Hijishita S."/>
            <person name="Honda M."/>
            <person name="Hosokawa S."/>
            <person name="Ichikawa Y."/>
            <person name="Idonuma A."/>
            <person name="Iijima M."/>
            <person name="Ikeda M."/>
            <person name="Ikeno M."/>
            <person name="Ito K."/>
            <person name="Ito S."/>
            <person name="Ito T."/>
            <person name="Ito Y."/>
            <person name="Ito Y."/>
            <person name="Iwabuchi A."/>
            <person name="Kamiya K."/>
            <person name="Karasawa W."/>
            <person name="Kurita K."/>
            <person name="Katagiri S."/>
            <person name="Kikuta A."/>
            <person name="Kobayashi H."/>
            <person name="Kobayashi N."/>
            <person name="Machita K."/>
            <person name="Maehara T."/>
            <person name="Masukawa M."/>
            <person name="Mizubayashi T."/>
            <person name="Mukai Y."/>
            <person name="Nagasaki H."/>
            <person name="Nagata Y."/>
            <person name="Naito S."/>
            <person name="Nakashima M."/>
            <person name="Nakama Y."/>
            <person name="Nakamichi Y."/>
            <person name="Nakamura M."/>
            <person name="Meguro A."/>
            <person name="Negishi M."/>
            <person name="Ohta I."/>
            <person name="Ohta T."/>
            <person name="Okamoto M."/>
            <person name="Ono N."/>
            <person name="Saji S."/>
            <person name="Sakaguchi M."/>
            <person name="Sakai K."/>
            <person name="Shibata M."/>
            <person name="Shimokawa T."/>
            <person name="Song J."/>
            <person name="Takazaki Y."/>
            <person name="Terasawa K."/>
            <person name="Tsugane M."/>
            <person name="Tsuji K."/>
            <person name="Ueda S."/>
            <person name="Waki K."/>
            <person name="Yamagata H."/>
            <person name="Yamamoto M."/>
            <person name="Yamamoto S."/>
            <person name="Yamane H."/>
            <person name="Yoshiki S."/>
            <person name="Yoshihara R."/>
            <person name="Yukawa K."/>
            <person name="Zhong H."/>
            <person name="Yano M."/>
            <person name="Yuan Q."/>
            <person name="Ouyang S."/>
            <person name="Liu J."/>
            <person name="Jones K.M."/>
            <person name="Gansberger K."/>
            <person name="Moffat K."/>
            <person name="Hill J."/>
            <person name="Bera J."/>
            <person name="Fadrosh D."/>
            <person name="Jin S."/>
            <person name="Johri S."/>
            <person name="Kim M."/>
            <person name="Overton L."/>
            <person name="Reardon M."/>
            <person name="Tsitrin T."/>
            <person name="Vuong H."/>
            <person name="Weaver B."/>
            <person name="Ciecko A."/>
            <person name="Tallon L."/>
            <person name="Jackson J."/>
            <person name="Pai G."/>
            <person name="Aken S.V."/>
            <person name="Utterback T."/>
            <person name="Reidmuller S."/>
            <person name="Feldblyum T."/>
            <person name="Hsiao J."/>
            <person name="Zismann V."/>
            <person name="Iobst S."/>
            <person name="de Vazeille A.R."/>
            <person name="Buell C.R."/>
            <person name="Ying K."/>
            <person name="Li Y."/>
            <person name="Lu T."/>
            <person name="Huang Y."/>
            <person name="Zhao Q."/>
            <person name="Feng Q."/>
            <person name="Zhang L."/>
            <person name="Zhu J."/>
            <person name="Weng Q."/>
            <person name="Mu J."/>
            <person name="Lu Y."/>
            <person name="Fan D."/>
            <person name="Liu Y."/>
            <person name="Guan J."/>
            <person name="Zhang Y."/>
            <person name="Yu S."/>
            <person name="Liu X."/>
            <person name="Zhang Y."/>
            <person name="Hong G."/>
            <person name="Han B."/>
            <person name="Choisne N."/>
            <person name="Demange N."/>
            <person name="Orjeda G."/>
            <person name="Samain S."/>
            <person name="Cattolico L."/>
            <person name="Pelletier E."/>
            <person name="Couloux A."/>
            <person name="Segurens B."/>
            <person name="Wincker P."/>
            <person name="D'Hont A."/>
            <person name="Scarpelli C."/>
            <person name="Weissenbach J."/>
            <person name="Salanoubat M."/>
            <person name="Quetier F."/>
            <person name="Yu Y."/>
            <person name="Kim H.R."/>
            <person name="Rambo T."/>
            <person name="Currie J."/>
            <person name="Collura K."/>
            <person name="Luo M."/>
            <person name="Yang T."/>
            <person name="Ammiraju J.S.S."/>
            <person name="Engler F."/>
            <person name="Soderlund C."/>
            <person name="Wing R.A."/>
            <person name="Palmer L.E."/>
            <person name="de la Bastide M."/>
            <person name="Spiegel L."/>
            <person name="Nascimento L."/>
            <person name="Zutavern T."/>
            <person name="O'Shaughnessy A."/>
            <person name="Dike S."/>
            <person name="Dedhia N."/>
            <person name="Preston R."/>
            <person name="Balija V."/>
            <person name="McCombie W.R."/>
            <person name="Chow T."/>
            <person name="Chen H."/>
            <person name="Chung M."/>
            <person name="Chen C."/>
            <person name="Shaw J."/>
            <person name="Wu H."/>
            <person name="Hsiao K."/>
            <person name="Chao Y."/>
            <person name="Chu M."/>
            <person name="Cheng C."/>
            <person name="Hour A."/>
            <person name="Lee P."/>
            <person name="Lin S."/>
            <person name="Lin Y."/>
            <person name="Liou J."/>
            <person name="Liu S."/>
            <person name="Hsing Y."/>
            <person name="Raghuvanshi S."/>
            <person name="Mohanty A."/>
            <person name="Bharti A.K."/>
            <person name="Gaur A."/>
            <person name="Gupta V."/>
            <person name="Kumar D."/>
            <person name="Ravi V."/>
            <person name="Vij S."/>
            <person name="Kapur A."/>
            <person name="Khurana P."/>
            <person name="Khurana P."/>
            <person name="Khurana J.P."/>
            <person name="Tyagi A.K."/>
            <person name="Gaikwad K."/>
            <person name="Singh A."/>
            <person name="Dalal V."/>
            <person name="Srivastava S."/>
            <person name="Dixit A."/>
            <person name="Pal A.K."/>
            <person name="Ghazi I.A."/>
            <person name="Yadav M."/>
            <person name="Pandit A."/>
            <person name="Bhargava A."/>
            <person name="Sureshbabu K."/>
            <person name="Batra K."/>
            <person name="Sharma T.R."/>
            <person name="Mohapatra T."/>
            <person name="Singh N.K."/>
            <person name="Messing J."/>
            <person name="Nelson A.B."/>
            <person name="Fuks G."/>
            <person name="Kavchok S."/>
            <person name="Keizer G."/>
            <person name="Linton E."/>
            <person name="Llaca V."/>
            <person name="Song R."/>
            <person name="Tanyolac B."/>
            <person name="Young S."/>
            <person name="Ho-Il K."/>
            <person name="Hahn J.H."/>
            <person name="Sangsakoo G."/>
            <person name="Vanavichit A."/>
            <person name="de Mattos Luiz.A.T."/>
            <person name="Zimmer P.D."/>
            <person name="Malone G."/>
            <person name="Dellagostin O."/>
            <person name="de Oliveira A.C."/>
            <person name="Bevan M."/>
            <person name="Bancroft I."/>
            <person name="Minx P."/>
            <person name="Cordum H."/>
            <person name="Wilson R."/>
            <person name="Cheng Z."/>
            <person name="Jin W."/>
            <person name="Jiang J."/>
            <person name="Leong S.A."/>
            <person name="Iwama H."/>
            <person name="Gojobori T."/>
            <person name="Itoh T."/>
            <person name="Niimura Y."/>
            <person name="Fujii Y."/>
            <person name="Habara T."/>
            <person name="Sakai H."/>
            <person name="Sato Y."/>
            <person name="Wilson G."/>
            <person name="Kumar K."/>
            <person name="McCouch S."/>
            <person name="Juretic N."/>
            <person name="Hoen D."/>
            <person name="Wright S."/>
            <person name="Bruskiewich R."/>
            <person name="Bureau T."/>
            <person name="Miyao A."/>
            <person name="Hirochika H."/>
            <person name="Nishikawa T."/>
            <person name="Kadowaki K."/>
            <person name="Sugiura M."/>
            <person name="Burr B."/>
            <person name="Sasaki T."/>
        </authorList>
    </citation>
    <scope>NUCLEOTIDE SEQUENCE [LARGE SCALE GENOMIC DNA]</scope>
    <source>
        <strain evidence="3">cv. Nipponbare</strain>
    </source>
</reference>
<reference evidence="2 3" key="3">
    <citation type="journal article" date="2013" name="Rice">
        <title>Improvement of the Oryza sativa Nipponbare reference genome using next generation sequence and optical map data.</title>
        <authorList>
            <person name="Kawahara Y."/>
            <person name="de la Bastide M."/>
            <person name="Hamilton J.P."/>
            <person name="Kanamori H."/>
            <person name="McCombie W.R."/>
            <person name="Ouyang S."/>
            <person name="Schwartz D.C."/>
            <person name="Tanaka T."/>
            <person name="Wu J."/>
            <person name="Zhou S."/>
            <person name="Childs K.L."/>
            <person name="Davidson R.M."/>
            <person name="Lin H."/>
            <person name="Quesada-Ocampo L."/>
            <person name="Vaillancourt B."/>
            <person name="Sakai H."/>
            <person name="Lee S.S."/>
            <person name="Kim J."/>
            <person name="Numa H."/>
            <person name="Itoh T."/>
            <person name="Buell C.R."/>
            <person name="Matsumoto T."/>
        </authorList>
    </citation>
    <scope>NUCLEOTIDE SEQUENCE [LARGE SCALE GENOMIC DNA]</scope>
    <source>
        <strain evidence="3">cv. Nipponbare</strain>
    </source>
</reference>
<proteinExistence type="predicted"/>
<dbReference type="EMBL" id="AP014958">
    <property type="protein sequence ID" value="BAS78463.1"/>
    <property type="molecule type" value="Genomic_DNA"/>
</dbReference>
<organism evidence="2 3">
    <name type="scientific">Oryza sativa subsp. japonica</name>
    <name type="common">Rice</name>
    <dbReference type="NCBI Taxonomy" id="39947"/>
    <lineage>
        <taxon>Eukaryota</taxon>
        <taxon>Viridiplantae</taxon>
        <taxon>Streptophyta</taxon>
        <taxon>Embryophyta</taxon>
        <taxon>Tracheophyta</taxon>
        <taxon>Spermatophyta</taxon>
        <taxon>Magnoliopsida</taxon>
        <taxon>Liliopsida</taxon>
        <taxon>Poales</taxon>
        <taxon>Poaceae</taxon>
        <taxon>BOP clade</taxon>
        <taxon>Oryzoideae</taxon>
        <taxon>Oryzeae</taxon>
        <taxon>Oryzinae</taxon>
        <taxon>Oryza</taxon>
        <taxon>Oryza sativa</taxon>
    </lineage>
</organism>